<dbReference type="EMBL" id="BART01022099">
    <property type="protein sequence ID" value="GAG92309.1"/>
    <property type="molecule type" value="Genomic_DNA"/>
</dbReference>
<accession>X1B934</accession>
<proteinExistence type="predicted"/>
<protein>
    <submittedName>
        <fullName evidence="2">Uncharacterized protein</fullName>
    </submittedName>
</protein>
<feature type="non-terminal residue" evidence="2">
    <location>
        <position position="1"/>
    </location>
</feature>
<feature type="compositionally biased region" description="Basic and acidic residues" evidence="1">
    <location>
        <begin position="1"/>
        <end position="17"/>
    </location>
</feature>
<feature type="region of interest" description="Disordered" evidence="1">
    <location>
        <begin position="1"/>
        <end position="35"/>
    </location>
</feature>
<name>X1B934_9ZZZZ</name>
<gene>
    <name evidence="2" type="ORF">S01H4_40559</name>
</gene>
<evidence type="ECO:0000256" key="1">
    <source>
        <dbReference type="SAM" id="MobiDB-lite"/>
    </source>
</evidence>
<sequence length="58" mass="6342">GWREDKGGTKCHGDYAEKGSSAVCSHESKEETRAPGSKQLSYYVTQLVNILHCTLDIG</sequence>
<organism evidence="2">
    <name type="scientific">marine sediment metagenome</name>
    <dbReference type="NCBI Taxonomy" id="412755"/>
    <lineage>
        <taxon>unclassified sequences</taxon>
        <taxon>metagenomes</taxon>
        <taxon>ecological metagenomes</taxon>
    </lineage>
</organism>
<dbReference type="AlphaFoldDB" id="X1B934"/>
<evidence type="ECO:0000313" key="2">
    <source>
        <dbReference type="EMBL" id="GAG92309.1"/>
    </source>
</evidence>
<reference evidence="2" key="1">
    <citation type="journal article" date="2014" name="Front. Microbiol.">
        <title>High frequency of phylogenetically diverse reductive dehalogenase-homologous genes in deep subseafloor sedimentary metagenomes.</title>
        <authorList>
            <person name="Kawai M."/>
            <person name="Futagami T."/>
            <person name="Toyoda A."/>
            <person name="Takaki Y."/>
            <person name="Nishi S."/>
            <person name="Hori S."/>
            <person name="Arai W."/>
            <person name="Tsubouchi T."/>
            <person name="Morono Y."/>
            <person name="Uchiyama I."/>
            <person name="Ito T."/>
            <person name="Fujiyama A."/>
            <person name="Inagaki F."/>
            <person name="Takami H."/>
        </authorList>
    </citation>
    <scope>NUCLEOTIDE SEQUENCE</scope>
    <source>
        <strain evidence="2">Expedition CK06-06</strain>
    </source>
</reference>
<comment type="caution">
    <text evidence="2">The sequence shown here is derived from an EMBL/GenBank/DDBJ whole genome shotgun (WGS) entry which is preliminary data.</text>
</comment>